<dbReference type="KEGG" id="blen:NCTC4824_00401"/>
<proteinExistence type="predicted"/>
<evidence type="ECO:0000313" key="2">
    <source>
        <dbReference type="EMBL" id="SQI51729.1"/>
    </source>
</evidence>
<feature type="compositionally biased region" description="Basic and acidic residues" evidence="1">
    <location>
        <begin position="1"/>
        <end position="26"/>
    </location>
</feature>
<gene>
    <name evidence="2" type="ORF">NCTC4824_00401</name>
</gene>
<feature type="region of interest" description="Disordered" evidence="1">
    <location>
        <begin position="1"/>
        <end position="38"/>
    </location>
</feature>
<organism evidence="2 3">
    <name type="scientific">Lederbergia lenta</name>
    <name type="common">Bacillus lentus</name>
    <dbReference type="NCBI Taxonomy" id="1467"/>
    <lineage>
        <taxon>Bacteria</taxon>
        <taxon>Bacillati</taxon>
        <taxon>Bacillota</taxon>
        <taxon>Bacilli</taxon>
        <taxon>Bacillales</taxon>
        <taxon>Bacillaceae</taxon>
        <taxon>Lederbergia</taxon>
    </lineage>
</organism>
<evidence type="ECO:0000256" key="1">
    <source>
        <dbReference type="SAM" id="MobiDB-lite"/>
    </source>
</evidence>
<sequence length="38" mass="4531">MIQEMTKRSFTDEPEANSRHPNEEGKGLNNMRFIPLRR</sequence>
<evidence type="ECO:0000313" key="3">
    <source>
        <dbReference type="Proteomes" id="UP000249134"/>
    </source>
</evidence>
<accession>A0A2X4VNG2</accession>
<dbReference type="Proteomes" id="UP000249134">
    <property type="component" value="Chromosome 1"/>
</dbReference>
<name>A0A2X4VNG2_LEDLE</name>
<protein>
    <submittedName>
        <fullName evidence="2">Uncharacterized protein</fullName>
    </submittedName>
</protein>
<reference evidence="2 3" key="1">
    <citation type="submission" date="2018-06" db="EMBL/GenBank/DDBJ databases">
        <authorList>
            <consortium name="Pathogen Informatics"/>
            <person name="Doyle S."/>
        </authorList>
    </citation>
    <scope>NUCLEOTIDE SEQUENCE [LARGE SCALE GENOMIC DNA]</scope>
    <source>
        <strain evidence="2 3">NCTC4824</strain>
    </source>
</reference>
<dbReference type="AlphaFoldDB" id="A0A2X4VNG2"/>
<dbReference type="EMBL" id="LS483476">
    <property type="protein sequence ID" value="SQI51729.1"/>
    <property type="molecule type" value="Genomic_DNA"/>
</dbReference>
<keyword evidence="3" id="KW-1185">Reference proteome</keyword>